<dbReference type="Proteomes" id="UP001243009">
    <property type="component" value="Unassembled WGS sequence"/>
</dbReference>
<protein>
    <submittedName>
        <fullName evidence="6">HlyD family secretion protein</fullName>
    </submittedName>
</protein>
<keyword evidence="1" id="KW-0175">Coiled coil</keyword>
<gene>
    <name evidence="6" type="ORF">Q7A36_30985</name>
</gene>
<dbReference type="PRINTS" id="PR01490">
    <property type="entry name" value="RTXTOXIND"/>
</dbReference>
<dbReference type="EMBL" id="JAUTWS010000058">
    <property type="protein sequence ID" value="MDO9712798.1"/>
    <property type="molecule type" value="Genomic_DNA"/>
</dbReference>
<proteinExistence type="predicted"/>
<sequence>MTALSETRPAPPQVTPAAPRRSRKGAIRFGILALLGAGAALGGAWQWQVGRFLESTDNAYLQGDIAVLGARVDGHVAAIRVADNQAVRQGDPLVELDGATWRAALAQAEASLAEARAAIGTLREQMAAQEAQVAVAEAQAAQARAEQERAAADARRYETLSGQGFSSRQAYEHAIADQRKAAASLAAALAQATAARQQRVVLEAQSLQAEAKRAQAEAALTRARVDLENTVIRAPFDGIVGNRAAQLGQYVRPGQQLIAVSPPPQRQWVVANFKETQLHRMRQGQPVTVTVDALPGLALHGRVESLSPATGALFSLLPPENATGNFTKIVQRVPVRVALDAEAAARLALLRPGLSVEAEVDTRDDPGAPRGLLSGALHGLLGAAAAAVR</sequence>
<dbReference type="InterPro" id="IPR050739">
    <property type="entry name" value="MFP"/>
</dbReference>
<evidence type="ECO:0000256" key="3">
    <source>
        <dbReference type="SAM" id="Phobius"/>
    </source>
</evidence>
<name>A0ABT9E9D2_9PROT</name>
<dbReference type="InterPro" id="IPR058625">
    <property type="entry name" value="MdtA-like_BSH"/>
</dbReference>
<dbReference type="InterPro" id="IPR058792">
    <property type="entry name" value="Beta-barrel_RND_2"/>
</dbReference>
<feature type="transmembrane region" description="Helical" evidence="3">
    <location>
        <begin position="29"/>
        <end position="47"/>
    </location>
</feature>
<organism evidence="6 7">
    <name type="scientific">Paracraurococcus lichenis</name>
    <dbReference type="NCBI Taxonomy" id="3064888"/>
    <lineage>
        <taxon>Bacteria</taxon>
        <taxon>Pseudomonadati</taxon>
        <taxon>Pseudomonadota</taxon>
        <taxon>Alphaproteobacteria</taxon>
        <taxon>Acetobacterales</taxon>
        <taxon>Roseomonadaceae</taxon>
        <taxon>Paracraurococcus</taxon>
    </lineage>
</organism>
<dbReference type="RefSeq" id="WP_305107656.1">
    <property type="nucleotide sequence ID" value="NZ_JAUTWS010000058.1"/>
</dbReference>
<dbReference type="Gene3D" id="2.40.50.100">
    <property type="match status" value="1"/>
</dbReference>
<feature type="coiled-coil region" evidence="1">
    <location>
        <begin position="197"/>
        <end position="224"/>
    </location>
</feature>
<dbReference type="Gene3D" id="1.10.287.470">
    <property type="entry name" value="Helix hairpin bin"/>
    <property type="match status" value="1"/>
</dbReference>
<accession>A0ABT9E9D2</accession>
<dbReference type="PANTHER" id="PTHR30386">
    <property type="entry name" value="MEMBRANE FUSION SUBUNIT OF EMRAB-TOLC MULTIDRUG EFFLUX PUMP"/>
    <property type="match status" value="1"/>
</dbReference>
<feature type="region of interest" description="Disordered" evidence="2">
    <location>
        <begin position="1"/>
        <end position="21"/>
    </location>
</feature>
<keyword evidence="3" id="KW-0472">Membrane</keyword>
<evidence type="ECO:0000313" key="6">
    <source>
        <dbReference type="EMBL" id="MDO9712798.1"/>
    </source>
</evidence>
<keyword evidence="3" id="KW-1133">Transmembrane helix</keyword>
<feature type="domain" description="Multidrug resistance protein MdtA-like barrel-sandwich hybrid" evidence="4">
    <location>
        <begin position="66"/>
        <end position="259"/>
    </location>
</feature>
<keyword evidence="7" id="KW-1185">Reference proteome</keyword>
<dbReference type="PANTHER" id="PTHR30386:SF24">
    <property type="entry name" value="MULTIDRUG RESISTANCE EFFLUX PUMP"/>
    <property type="match status" value="1"/>
</dbReference>
<feature type="domain" description="CusB-like beta-barrel" evidence="5">
    <location>
        <begin position="268"/>
        <end position="309"/>
    </location>
</feature>
<dbReference type="Pfam" id="PF25917">
    <property type="entry name" value="BSH_RND"/>
    <property type="match status" value="1"/>
</dbReference>
<evidence type="ECO:0000259" key="4">
    <source>
        <dbReference type="Pfam" id="PF25917"/>
    </source>
</evidence>
<evidence type="ECO:0000256" key="2">
    <source>
        <dbReference type="SAM" id="MobiDB-lite"/>
    </source>
</evidence>
<keyword evidence="3" id="KW-0812">Transmembrane</keyword>
<reference evidence="6 7" key="1">
    <citation type="submission" date="2023-08" db="EMBL/GenBank/DDBJ databases">
        <title>The draft genome sequence of Paracraurococcus sp. LOR1-02.</title>
        <authorList>
            <person name="Kingkaew E."/>
            <person name="Tanasupawat S."/>
        </authorList>
    </citation>
    <scope>NUCLEOTIDE SEQUENCE [LARGE SCALE GENOMIC DNA]</scope>
    <source>
        <strain evidence="6 7">LOR1-02</strain>
    </source>
</reference>
<evidence type="ECO:0000256" key="1">
    <source>
        <dbReference type="SAM" id="Coils"/>
    </source>
</evidence>
<evidence type="ECO:0000259" key="5">
    <source>
        <dbReference type="Pfam" id="PF25954"/>
    </source>
</evidence>
<comment type="caution">
    <text evidence="6">The sequence shown here is derived from an EMBL/GenBank/DDBJ whole genome shotgun (WGS) entry which is preliminary data.</text>
</comment>
<evidence type="ECO:0000313" key="7">
    <source>
        <dbReference type="Proteomes" id="UP001243009"/>
    </source>
</evidence>
<feature type="coiled-coil region" evidence="1">
    <location>
        <begin position="105"/>
        <end position="155"/>
    </location>
</feature>
<dbReference type="Pfam" id="PF25954">
    <property type="entry name" value="Beta-barrel_RND_2"/>
    <property type="match status" value="1"/>
</dbReference>
<dbReference type="SUPFAM" id="SSF111369">
    <property type="entry name" value="HlyD-like secretion proteins"/>
    <property type="match status" value="2"/>
</dbReference>
<dbReference type="Gene3D" id="2.40.30.170">
    <property type="match status" value="1"/>
</dbReference>